<organism evidence="3 4">
    <name type="scientific">Pleurodeles waltl</name>
    <name type="common">Iberian ribbed newt</name>
    <dbReference type="NCBI Taxonomy" id="8319"/>
    <lineage>
        <taxon>Eukaryota</taxon>
        <taxon>Metazoa</taxon>
        <taxon>Chordata</taxon>
        <taxon>Craniata</taxon>
        <taxon>Vertebrata</taxon>
        <taxon>Euteleostomi</taxon>
        <taxon>Amphibia</taxon>
        <taxon>Batrachia</taxon>
        <taxon>Caudata</taxon>
        <taxon>Salamandroidea</taxon>
        <taxon>Salamandridae</taxon>
        <taxon>Pleurodelinae</taxon>
        <taxon>Pleurodeles</taxon>
    </lineage>
</organism>
<accession>A0AAV7SUS5</accession>
<protein>
    <submittedName>
        <fullName evidence="3">Uncharacterized protein</fullName>
    </submittedName>
</protein>
<evidence type="ECO:0000256" key="1">
    <source>
        <dbReference type="SAM" id="MobiDB-lite"/>
    </source>
</evidence>
<feature type="region of interest" description="Disordered" evidence="1">
    <location>
        <begin position="75"/>
        <end position="122"/>
    </location>
</feature>
<comment type="caution">
    <text evidence="3">The sequence shown here is derived from an EMBL/GenBank/DDBJ whole genome shotgun (WGS) entry which is preliminary data.</text>
</comment>
<proteinExistence type="predicted"/>
<feature type="transmembrane region" description="Helical" evidence="2">
    <location>
        <begin position="49"/>
        <end position="69"/>
    </location>
</feature>
<evidence type="ECO:0000313" key="4">
    <source>
        <dbReference type="Proteomes" id="UP001066276"/>
    </source>
</evidence>
<keyword evidence="2" id="KW-1133">Transmembrane helix</keyword>
<gene>
    <name evidence="3" type="ORF">NDU88_008125</name>
</gene>
<dbReference type="Proteomes" id="UP001066276">
    <property type="component" value="Chromosome 4_2"/>
</dbReference>
<keyword evidence="4" id="KW-1185">Reference proteome</keyword>
<dbReference type="EMBL" id="JANPWB010000008">
    <property type="protein sequence ID" value="KAJ1167736.1"/>
    <property type="molecule type" value="Genomic_DNA"/>
</dbReference>
<keyword evidence="2" id="KW-0472">Membrane</keyword>
<name>A0AAV7SUS5_PLEWA</name>
<dbReference type="AlphaFoldDB" id="A0AAV7SUS5"/>
<feature type="compositionally biased region" description="Acidic residues" evidence="1">
    <location>
        <begin position="79"/>
        <end position="122"/>
    </location>
</feature>
<sequence>MTPNGSTHNAADKLLHCVAQGKEKTVYTIHSLAPRRGGGREVPRVRTQAIALGVMVAVTTFINIVLYRLGAVEGGTLVSDDDDGDDDDGYDDSEDGDDDDGDNDGDNDDGYDDSKDDDDDYC</sequence>
<evidence type="ECO:0000256" key="2">
    <source>
        <dbReference type="SAM" id="Phobius"/>
    </source>
</evidence>
<reference evidence="3" key="1">
    <citation type="journal article" date="2022" name="bioRxiv">
        <title>Sequencing and chromosome-scale assembly of the giantPleurodeles waltlgenome.</title>
        <authorList>
            <person name="Brown T."/>
            <person name="Elewa A."/>
            <person name="Iarovenko S."/>
            <person name="Subramanian E."/>
            <person name="Araus A.J."/>
            <person name="Petzold A."/>
            <person name="Susuki M."/>
            <person name="Suzuki K.-i.T."/>
            <person name="Hayashi T."/>
            <person name="Toyoda A."/>
            <person name="Oliveira C."/>
            <person name="Osipova E."/>
            <person name="Leigh N.D."/>
            <person name="Simon A."/>
            <person name="Yun M.H."/>
        </authorList>
    </citation>
    <scope>NUCLEOTIDE SEQUENCE</scope>
    <source>
        <strain evidence="3">20211129_DDA</strain>
        <tissue evidence="3">Liver</tissue>
    </source>
</reference>
<evidence type="ECO:0000313" key="3">
    <source>
        <dbReference type="EMBL" id="KAJ1167736.1"/>
    </source>
</evidence>
<keyword evidence="2" id="KW-0812">Transmembrane</keyword>